<accession>A0A0A9BXU4</accession>
<sequence length="43" mass="5206">MLEMNMCIYFCRWLLIKEKILTAAKLLLRKWLLICLTLKYISA</sequence>
<proteinExistence type="predicted"/>
<reference evidence="1" key="1">
    <citation type="submission" date="2014-09" db="EMBL/GenBank/DDBJ databases">
        <authorList>
            <person name="Magalhaes I.L.F."/>
            <person name="Oliveira U."/>
            <person name="Santos F.R."/>
            <person name="Vidigal T.H.D.A."/>
            <person name="Brescovit A.D."/>
            <person name="Santos A.J."/>
        </authorList>
    </citation>
    <scope>NUCLEOTIDE SEQUENCE</scope>
    <source>
        <tissue evidence="1">Shoot tissue taken approximately 20 cm above the soil surface</tissue>
    </source>
</reference>
<evidence type="ECO:0000313" key="1">
    <source>
        <dbReference type="EMBL" id="JAD67038.1"/>
    </source>
</evidence>
<reference evidence="1" key="2">
    <citation type="journal article" date="2015" name="Data Brief">
        <title>Shoot transcriptome of the giant reed, Arundo donax.</title>
        <authorList>
            <person name="Barrero R.A."/>
            <person name="Guerrero F.D."/>
            <person name="Moolhuijzen P."/>
            <person name="Goolsby J.A."/>
            <person name="Tidwell J."/>
            <person name="Bellgard S.E."/>
            <person name="Bellgard M.I."/>
        </authorList>
    </citation>
    <scope>NUCLEOTIDE SEQUENCE</scope>
    <source>
        <tissue evidence="1">Shoot tissue taken approximately 20 cm above the soil surface</tissue>
    </source>
</reference>
<name>A0A0A9BXU4_ARUDO</name>
<organism evidence="1">
    <name type="scientific">Arundo donax</name>
    <name type="common">Giant reed</name>
    <name type="synonym">Donax arundinaceus</name>
    <dbReference type="NCBI Taxonomy" id="35708"/>
    <lineage>
        <taxon>Eukaryota</taxon>
        <taxon>Viridiplantae</taxon>
        <taxon>Streptophyta</taxon>
        <taxon>Embryophyta</taxon>
        <taxon>Tracheophyta</taxon>
        <taxon>Spermatophyta</taxon>
        <taxon>Magnoliopsida</taxon>
        <taxon>Liliopsida</taxon>
        <taxon>Poales</taxon>
        <taxon>Poaceae</taxon>
        <taxon>PACMAD clade</taxon>
        <taxon>Arundinoideae</taxon>
        <taxon>Arundineae</taxon>
        <taxon>Arundo</taxon>
    </lineage>
</organism>
<protein>
    <submittedName>
        <fullName evidence="1">Uncharacterized protein</fullName>
    </submittedName>
</protein>
<dbReference type="EMBL" id="GBRH01230857">
    <property type="protein sequence ID" value="JAD67038.1"/>
    <property type="molecule type" value="Transcribed_RNA"/>
</dbReference>
<dbReference type="AlphaFoldDB" id="A0A0A9BXU4"/>